<dbReference type="AlphaFoldDB" id="A0A3N1Y0K0"/>
<keyword evidence="1" id="KW-0227">DNA damage</keyword>
<protein>
    <submittedName>
        <fullName evidence="4">Protein ImuB</fullName>
    </submittedName>
</protein>
<dbReference type="Proteomes" id="UP000276634">
    <property type="component" value="Unassembled WGS sequence"/>
</dbReference>
<evidence type="ECO:0000256" key="2">
    <source>
        <dbReference type="SAM" id="MobiDB-lite"/>
    </source>
</evidence>
<dbReference type="PANTHER" id="PTHR35369">
    <property type="entry name" value="BLR3025 PROTEIN-RELATED"/>
    <property type="match status" value="1"/>
</dbReference>
<dbReference type="RefSeq" id="WP_123401308.1">
    <property type="nucleotide sequence ID" value="NZ_RJVI01000002.1"/>
</dbReference>
<dbReference type="OrthoDB" id="5298951at2"/>
<dbReference type="EMBL" id="RJVI01000002">
    <property type="protein sequence ID" value="ROR32363.1"/>
    <property type="molecule type" value="Genomic_DNA"/>
</dbReference>
<feature type="domain" description="UmuC" evidence="3">
    <location>
        <begin position="24"/>
        <end position="147"/>
    </location>
</feature>
<evidence type="ECO:0000256" key="1">
    <source>
        <dbReference type="ARBA" id="ARBA00022763"/>
    </source>
</evidence>
<name>A0A3N1Y0K0_9GAMM</name>
<comment type="caution">
    <text evidence="4">The sequence shown here is derived from an EMBL/GenBank/DDBJ whole genome shotgun (WGS) entry which is preliminary data.</text>
</comment>
<gene>
    <name evidence="4" type="ORF">EDC57_1561</name>
</gene>
<dbReference type="SUPFAM" id="SSF56672">
    <property type="entry name" value="DNA/RNA polymerases"/>
    <property type="match status" value="1"/>
</dbReference>
<feature type="region of interest" description="Disordered" evidence="2">
    <location>
        <begin position="387"/>
        <end position="407"/>
    </location>
</feature>
<proteinExistence type="predicted"/>
<keyword evidence="5" id="KW-1185">Reference proteome</keyword>
<dbReference type="Gene3D" id="3.40.1170.60">
    <property type="match status" value="1"/>
</dbReference>
<dbReference type="InterPro" id="IPR050356">
    <property type="entry name" value="SulA_CellDiv_inhibitor"/>
</dbReference>
<evidence type="ECO:0000259" key="3">
    <source>
        <dbReference type="Pfam" id="PF00817"/>
    </source>
</evidence>
<sequence length="482" mass="52060">MLWLSLHLPRLALEVAARGAGEEGPLVVVEGEGGRGRVLARNRAAARTGIRPGMSLAAAWALAPGLLVRPRDPRAEADARRRLAAWCLQFTPRVSLETEAAMVLLEIGGCLRIWGGLEGLLGRVRGGAAALGYRVRIGVAPTPAAAEALARLGTEPPVLHRRLLPARLAPLPLGCLGLPEGAVAALRGLGVRDLRGCLRLPRDGLARRIGPAAVHHLDRLLGRAPDPRAPYEPPPAYHGEIELPAETADVEALRFALRRLLGELCGLLRGRALGVREIGLALCHREGEPTRLRVGLATPGRDPAHLEGVVRAHLHRLRLDRPVCALALGCTALEPLPERSGDLLAPPRRGDAGWPVLLDRLTARLGPGAVQVLGPAADHRPERAWRLLPPEAGPSEDDGEEARPRAPRPLWLLPRPAALPAGADRLPRGWRLRRGPERIESGWWDGGDIARDYYLAENGAGSRGWVFRDRRSGRWYLHGLFA</sequence>
<dbReference type="CDD" id="cd03468">
    <property type="entry name" value="PolY_like"/>
    <property type="match status" value="1"/>
</dbReference>
<dbReference type="PANTHER" id="PTHR35369:SF2">
    <property type="entry name" value="BLR3025 PROTEIN"/>
    <property type="match status" value="1"/>
</dbReference>
<evidence type="ECO:0000313" key="4">
    <source>
        <dbReference type="EMBL" id="ROR32363.1"/>
    </source>
</evidence>
<dbReference type="InterPro" id="IPR043502">
    <property type="entry name" value="DNA/RNA_pol_sf"/>
</dbReference>
<accession>A0A3N1Y0K0</accession>
<evidence type="ECO:0000313" key="5">
    <source>
        <dbReference type="Proteomes" id="UP000276634"/>
    </source>
</evidence>
<dbReference type="Pfam" id="PF00817">
    <property type="entry name" value="IMS"/>
    <property type="match status" value="1"/>
</dbReference>
<organism evidence="4 5">
    <name type="scientific">Inmirania thermothiophila</name>
    <dbReference type="NCBI Taxonomy" id="1750597"/>
    <lineage>
        <taxon>Bacteria</taxon>
        <taxon>Pseudomonadati</taxon>
        <taxon>Pseudomonadota</taxon>
        <taxon>Gammaproteobacteria</taxon>
        <taxon>Chromatiales</taxon>
        <taxon>Ectothiorhodospiraceae</taxon>
        <taxon>Inmirania</taxon>
    </lineage>
</organism>
<dbReference type="GO" id="GO:0006281">
    <property type="term" value="P:DNA repair"/>
    <property type="evidence" value="ECO:0007669"/>
    <property type="project" value="InterPro"/>
</dbReference>
<dbReference type="InterPro" id="IPR001126">
    <property type="entry name" value="UmuC"/>
</dbReference>
<reference evidence="4 5" key="1">
    <citation type="submission" date="2018-11" db="EMBL/GenBank/DDBJ databases">
        <title>Genomic Encyclopedia of Type Strains, Phase IV (KMG-IV): sequencing the most valuable type-strain genomes for metagenomic binning, comparative biology and taxonomic classification.</title>
        <authorList>
            <person name="Goeker M."/>
        </authorList>
    </citation>
    <scope>NUCLEOTIDE SEQUENCE [LARGE SCALE GENOMIC DNA]</scope>
    <source>
        <strain evidence="4 5">DSM 100275</strain>
    </source>
</reference>